<comment type="caution">
    <text evidence="1">The sequence shown here is derived from an EMBL/GenBank/DDBJ whole genome shotgun (WGS) entry which is preliminary data.</text>
</comment>
<protein>
    <submittedName>
        <fullName evidence="1">Uncharacterized protein</fullName>
    </submittedName>
</protein>
<evidence type="ECO:0000313" key="2">
    <source>
        <dbReference type="Proteomes" id="UP001055879"/>
    </source>
</evidence>
<sequence>MDPCYNADDNQRRPWKERKRANKEREKGSLQPIPHDQDPELIYYGQYSEVVGPSKSELFQDVSSHDISQHGYDKVLVDEECTHDGSIKHIQKFENWGWTTLERRFLDAERTDDLTVLQFRLLTNGFKLLKVGTLFTALAALGANSYSQSVIGSLLSEKKREIGTLKILKHPNVVRLHEVLASKTKIYMILEYVNGGELFDAIISKQATNQLSFCL</sequence>
<gene>
    <name evidence="1" type="ORF">L6452_27126</name>
</gene>
<organism evidence="1 2">
    <name type="scientific">Arctium lappa</name>
    <name type="common">Greater burdock</name>
    <name type="synonym">Lappa major</name>
    <dbReference type="NCBI Taxonomy" id="4217"/>
    <lineage>
        <taxon>Eukaryota</taxon>
        <taxon>Viridiplantae</taxon>
        <taxon>Streptophyta</taxon>
        <taxon>Embryophyta</taxon>
        <taxon>Tracheophyta</taxon>
        <taxon>Spermatophyta</taxon>
        <taxon>Magnoliopsida</taxon>
        <taxon>eudicotyledons</taxon>
        <taxon>Gunneridae</taxon>
        <taxon>Pentapetalae</taxon>
        <taxon>asterids</taxon>
        <taxon>campanulids</taxon>
        <taxon>Asterales</taxon>
        <taxon>Asteraceae</taxon>
        <taxon>Carduoideae</taxon>
        <taxon>Cardueae</taxon>
        <taxon>Arctiinae</taxon>
        <taxon>Arctium</taxon>
    </lineage>
</organism>
<reference evidence="1 2" key="2">
    <citation type="journal article" date="2022" name="Mol. Ecol. Resour.">
        <title>The genomes of chicory, endive, great burdock and yacon provide insights into Asteraceae paleo-polyploidization history and plant inulin production.</title>
        <authorList>
            <person name="Fan W."/>
            <person name="Wang S."/>
            <person name="Wang H."/>
            <person name="Wang A."/>
            <person name="Jiang F."/>
            <person name="Liu H."/>
            <person name="Zhao H."/>
            <person name="Xu D."/>
            <person name="Zhang Y."/>
        </authorList>
    </citation>
    <scope>NUCLEOTIDE SEQUENCE [LARGE SCALE GENOMIC DNA]</scope>
    <source>
        <strain evidence="2">cv. Niubang</strain>
    </source>
</reference>
<reference evidence="2" key="1">
    <citation type="journal article" date="2022" name="Mol. Ecol. Resour.">
        <title>The genomes of chicory, endive, great burdock and yacon provide insights into Asteraceae palaeo-polyploidization history and plant inulin production.</title>
        <authorList>
            <person name="Fan W."/>
            <person name="Wang S."/>
            <person name="Wang H."/>
            <person name="Wang A."/>
            <person name="Jiang F."/>
            <person name="Liu H."/>
            <person name="Zhao H."/>
            <person name="Xu D."/>
            <person name="Zhang Y."/>
        </authorList>
    </citation>
    <scope>NUCLEOTIDE SEQUENCE [LARGE SCALE GENOMIC DNA]</scope>
    <source>
        <strain evidence="2">cv. Niubang</strain>
    </source>
</reference>
<dbReference type="EMBL" id="CM042055">
    <property type="protein sequence ID" value="KAI3701784.1"/>
    <property type="molecule type" value="Genomic_DNA"/>
</dbReference>
<proteinExistence type="predicted"/>
<evidence type="ECO:0000313" key="1">
    <source>
        <dbReference type="EMBL" id="KAI3701784.1"/>
    </source>
</evidence>
<keyword evidence="2" id="KW-1185">Reference proteome</keyword>
<accession>A0ACB8ZWQ6</accession>
<name>A0ACB8ZWQ6_ARCLA</name>
<dbReference type="Proteomes" id="UP001055879">
    <property type="component" value="Linkage Group LG09"/>
</dbReference>